<evidence type="ECO:0000256" key="5">
    <source>
        <dbReference type="ARBA" id="ARBA00022695"/>
    </source>
</evidence>
<dbReference type="Pfam" id="PF02767">
    <property type="entry name" value="DNA_pol3_beta_2"/>
    <property type="match status" value="1"/>
</dbReference>
<proteinExistence type="inferred from homology"/>
<dbReference type="NCBIfam" id="TIGR00663">
    <property type="entry name" value="dnan"/>
    <property type="match status" value="1"/>
</dbReference>
<dbReference type="Gene3D" id="3.10.150.10">
    <property type="entry name" value="DNA Polymerase III, subunit A, domain 2"/>
    <property type="match status" value="1"/>
</dbReference>
<evidence type="ECO:0000313" key="13">
    <source>
        <dbReference type="EMBL" id="OGC57149.1"/>
    </source>
</evidence>
<keyword evidence="4 9" id="KW-0808">Transferase</keyword>
<protein>
    <recommendedName>
        <fullName evidence="9">Beta sliding clamp</fullName>
    </recommendedName>
</protein>
<evidence type="ECO:0000256" key="3">
    <source>
        <dbReference type="ARBA" id="ARBA00022490"/>
    </source>
</evidence>
<dbReference type="InterPro" id="IPR022637">
    <property type="entry name" value="DNA_polIII_beta_cen"/>
</dbReference>
<evidence type="ECO:0000256" key="8">
    <source>
        <dbReference type="ARBA" id="ARBA00023125"/>
    </source>
</evidence>
<organism evidence="13 14">
    <name type="scientific">candidate division WWE3 bacterium RIFCSPLOWO2_12_FULL_36_10</name>
    <dbReference type="NCBI Taxonomy" id="1802630"/>
    <lineage>
        <taxon>Bacteria</taxon>
        <taxon>Katanobacteria</taxon>
    </lineage>
</organism>
<evidence type="ECO:0000259" key="11">
    <source>
        <dbReference type="Pfam" id="PF02767"/>
    </source>
</evidence>
<dbReference type="GO" id="GO:0005737">
    <property type="term" value="C:cytoplasm"/>
    <property type="evidence" value="ECO:0007669"/>
    <property type="project" value="UniProtKB-SubCell"/>
</dbReference>
<dbReference type="GO" id="GO:0006271">
    <property type="term" value="P:DNA strand elongation involved in DNA replication"/>
    <property type="evidence" value="ECO:0007669"/>
    <property type="project" value="TreeGrafter"/>
</dbReference>
<evidence type="ECO:0000259" key="12">
    <source>
        <dbReference type="Pfam" id="PF02768"/>
    </source>
</evidence>
<feature type="domain" description="DNA polymerase III beta sliding clamp N-terminal" evidence="10">
    <location>
        <begin position="1"/>
        <end position="118"/>
    </location>
</feature>
<dbReference type="InterPro" id="IPR022635">
    <property type="entry name" value="DNA_polIII_beta_C"/>
</dbReference>
<evidence type="ECO:0000256" key="2">
    <source>
        <dbReference type="ARBA" id="ARBA00010752"/>
    </source>
</evidence>
<evidence type="ECO:0000256" key="7">
    <source>
        <dbReference type="ARBA" id="ARBA00022932"/>
    </source>
</evidence>
<dbReference type="PIRSF" id="PIRSF000804">
    <property type="entry name" value="DNA_pol_III_b"/>
    <property type="match status" value="1"/>
</dbReference>
<evidence type="ECO:0000256" key="9">
    <source>
        <dbReference type="PIRNR" id="PIRNR000804"/>
    </source>
</evidence>
<evidence type="ECO:0000259" key="10">
    <source>
        <dbReference type="Pfam" id="PF00712"/>
    </source>
</evidence>
<dbReference type="PANTHER" id="PTHR30478">
    <property type="entry name" value="DNA POLYMERASE III SUBUNIT BETA"/>
    <property type="match status" value="1"/>
</dbReference>
<dbReference type="STRING" id="1802630.A3H26_02360"/>
<evidence type="ECO:0000256" key="6">
    <source>
        <dbReference type="ARBA" id="ARBA00022705"/>
    </source>
</evidence>
<keyword evidence="7 9" id="KW-0239">DNA-directed DNA polymerase</keyword>
<comment type="subcellular location">
    <subcellularLocation>
        <location evidence="1 9">Cytoplasm</location>
    </subcellularLocation>
</comment>
<dbReference type="Pfam" id="PF02768">
    <property type="entry name" value="DNA_pol3_beta_3"/>
    <property type="match status" value="1"/>
</dbReference>
<feature type="domain" description="DNA polymerase III beta sliding clamp C-terminal" evidence="12">
    <location>
        <begin position="246"/>
        <end position="367"/>
    </location>
</feature>
<keyword evidence="8" id="KW-0238">DNA-binding</keyword>
<dbReference type="InterPro" id="IPR001001">
    <property type="entry name" value="DNA_polIII_beta"/>
</dbReference>
<comment type="similarity">
    <text evidence="2 9">Belongs to the beta sliding clamp family.</text>
</comment>
<keyword evidence="6 9" id="KW-0235">DNA replication</keyword>
<comment type="function">
    <text evidence="9">Confers DNA tethering and processivity to DNA polymerases and other proteins. Acts as a clamp, forming a ring around DNA (a reaction catalyzed by the clamp-loading complex) which diffuses in an ATP-independent manner freely and bidirectionally along dsDNA. Initially characterized for its ability to contact the catalytic subunit of DNA polymerase III (Pol III), a complex, multichain enzyme responsible for most of the replicative synthesis in bacteria; Pol III exhibits 3'-5' exonuclease proofreading activity. The beta chain is required for initiation of replication as well as for processivity of DNA replication.</text>
</comment>
<comment type="subunit">
    <text evidence="9">Forms a ring-shaped head-to-tail homodimer around DNA.</text>
</comment>
<reference evidence="13 14" key="1">
    <citation type="journal article" date="2016" name="Nat. Commun.">
        <title>Thousands of microbial genomes shed light on interconnected biogeochemical processes in an aquifer system.</title>
        <authorList>
            <person name="Anantharaman K."/>
            <person name="Brown C.T."/>
            <person name="Hug L.A."/>
            <person name="Sharon I."/>
            <person name="Castelle C.J."/>
            <person name="Probst A.J."/>
            <person name="Thomas B.C."/>
            <person name="Singh A."/>
            <person name="Wilkins M.J."/>
            <person name="Karaoz U."/>
            <person name="Brodie E.L."/>
            <person name="Williams K.H."/>
            <person name="Hubbard S.S."/>
            <person name="Banfield J.F."/>
        </authorList>
    </citation>
    <scope>NUCLEOTIDE SEQUENCE [LARGE SCALE GENOMIC DNA]</scope>
</reference>
<dbReference type="GO" id="GO:0003887">
    <property type="term" value="F:DNA-directed DNA polymerase activity"/>
    <property type="evidence" value="ECO:0007669"/>
    <property type="project" value="UniProtKB-UniRule"/>
</dbReference>
<evidence type="ECO:0000313" key="14">
    <source>
        <dbReference type="Proteomes" id="UP000177763"/>
    </source>
</evidence>
<dbReference type="SUPFAM" id="SSF55979">
    <property type="entry name" value="DNA clamp"/>
    <property type="match status" value="3"/>
</dbReference>
<dbReference type="InterPro" id="IPR022634">
    <property type="entry name" value="DNA_polIII_beta_N"/>
</dbReference>
<dbReference type="SMART" id="SM00480">
    <property type="entry name" value="POL3Bc"/>
    <property type="match status" value="1"/>
</dbReference>
<dbReference type="PANTHER" id="PTHR30478:SF0">
    <property type="entry name" value="BETA SLIDING CLAMP"/>
    <property type="match status" value="1"/>
</dbReference>
<accession>A0A1F4VJ00</accession>
<dbReference type="GO" id="GO:0008408">
    <property type="term" value="F:3'-5' exonuclease activity"/>
    <property type="evidence" value="ECO:0007669"/>
    <property type="project" value="InterPro"/>
</dbReference>
<dbReference type="Gene3D" id="3.70.10.10">
    <property type="match status" value="1"/>
</dbReference>
<comment type="caution">
    <text evidence="13">The sequence shown here is derived from an EMBL/GenBank/DDBJ whole genome shotgun (WGS) entry which is preliminary data.</text>
</comment>
<dbReference type="CDD" id="cd00140">
    <property type="entry name" value="beta_clamp"/>
    <property type="match status" value="1"/>
</dbReference>
<evidence type="ECO:0000256" key="4">
    <source>
        <dbReference type="ARBA" id="ARBA00022679"/>
    </source>
</evidence>
<dbReference type="InterPro" id="IPR046938">
    <property type="entry name" value="DNA_clamp_sf"/>
</dbReference>
<keyword evidence="3 9" id="KW-0963">Cytoplasm</keyword>
<sequence length="370" mass="40006">MKFTCLSENLLKGLGVVSKAVPTKGSLPVLSNILFTAKDGRLKLSATNLDTAITFYVGASVDEDGSITVPSKLIHEFISHLSPTSVEGVLKDGIFHLQAGKNKSKFNGTDPTDFPELPEIPKKSVFVEVDPKEFASAIASVSFSAATDESRLVLTGILLAFSKKKFVVAAVDGFRLSEKSVDFEGKAEGFSVVIPAKTLVEVARIFSSSDSPLKIHLNKEDNLCAFESGDVVVSTRIVDGEFPDYKKIIPAQSILTAEFASVDLHEAVKLTNVFAKEADSIIKMTFSDKGLIKLVSVSKELGENNSEIEAEVKGDKLEISFNSKYLLDFLNNIKAEKLVFESNGNVAPGVLRIVGDDSYLHVVMPIRVQG</sequence>
<dbReference type="GO" id="GO:0003677">
    <property type="term" value="F:DNA binding"/>
    <property type="evidence" value="ECO:0007669"/>
    <property type="project" value="UniProtKB-UniRule"/>
</dbReference>
<gene>
    <name evidence="13" type="ORF">A3H26_02360</name>
</gene>
<dbReference type="Pfam" id="PF00712">
    <property type="entry name" value="DNA_pol3_beta"/>
    <property type="match status" value="1"/>
</dbReference>
<feature type="domain" description="DNA polymerase III beta sliding clamp central" evidence="11">
    <location>
        <begin position="129"/>
        <end position="244"/>
    </location>
</feature>
<evidence type="ECO:0000256" key="1">
    <source>
        <dbReference type="ARBA" id="ARBA00004496"/>
    </source>
</evidence>
<dbReference type="Proteomes" id="UP000177763">
    <property type="component" value="Unassembled WGS sequence"/>
</dbReference>
<dbReference type="EMBL" id="MEVN01000020">
    <property type="protein sequence ID" value="OGC57149.1"/>
    <property type="molecule type" value="Genomic_DNA"/>
</dbReference>
<dbReference type="AlphaFoldDB" id="A0A1F4VJ00"/>
<name>A0A1F4VJ00_UNCKA</name>
<dbReference type="GO" id="GO:0009360">
    <property type="term" value="C:DNA polymerase III complex"/>
    <property type="evidence" value="ECO:0007669"/>
    <property type="project" value="InterPro"/>
</dbReference>
<keyword evidence="5 9" id="KW-0548">Nucleotidyltransferase</keyword>